<evidence type="ECO:0000256" key="1">
    <source>
        <dbReference type="SAM" id="MobiDB-lite"/>
    </source>
</evidence>
<dbReference type="RefSeq" id="WP_097243813.1">
    <property type="nucleotide sequence ID" value="NZ_JAMTCV010000002.1"/>
</dbReference>
<accession>A0A285L1U6</accession>
<sequence length="62" mass="6720">MDTATETDSPARQREDPTITDMLLSETEVLAIPTSVDLELLHATLCGLRAELDRAANHGRSA</sequence>
<dbReference type="OrthoDB" id="4569866at2"/>
<dbReference type="AlphaFoldDB" id="A0A285L1U6"/>
<evidence type="ECO:0000313" key="2">
    <source>
        <dbReference type="EMBL" id="SNY77411.1"/>
    </source>
</evidence>
<keyword evidence="3" id="KW-1185">Reference proteome</keyword>
<organism evidence="2 3">
    <name type="scientific">Nocardia amikacinitolerans</name>
    <dbReference type="NCBI Taxonomy" id="756689"/>
    <lineage>
        <taxon>Bacteria</taxon>
        <taxon>Bacillati</taxon>
        <taxon>Actinomycetota</taxon>
        <taxon>Actinomycetes</taxon>
        <taxon>Mycobacteriales</taxon>
        <taxon>Nocardiaceae</taxon>
        <taxon>Nocardia</taxon>
    </lineage>
</organism>
<dbReference type="EMBL" id="OBEG01000001">
    <property type="protein sequence ID" value="SNY77411.1"/>
    <property type="molecule type" value="Genomic_DNA"/>
</dbReference>
<name>A0A285L1U6_9NOCA</name>
<gene>
    <name evidence="2" type="ORF">SAMN04244553_0997</name>
</gene>
<proteinExistence type="predicted"/>
<protein>
    <submittedName>
        <fullName evidence="2">Uncharacterized protein</fullName>
    </submittedName>
</protein>
<evidence type="ECO:0000313" key="3">
    <source>
        <dbReference type="Proteomes" id="UP000219565"/>
    </source>
</evidence>
<feature type="region of interest" description="Disordered" evidence="1">
    <location>
        <begin position="1"/>
        <end position="20"/>
    </location>
</feature>
<dbReference type="Proteomes" id="UP000219565">
    <property type="component" value="Unassembled WGS sequence"/>
</dbReference>
<reference evidence="2 3" key="1">
    <citation type="submission" date="2017-09" db="EMBL/GenBank/DDBJ databases">
        <authorList>
            <person name="Ehlers B."/>
            <person name="Leendertz F.H."/>
        </authorList>
    </citation>
    <scope>NUCLEOTIDE SEQUENCE [LARGE SCALE GENOMIC DNA]</scope>
    <source>
        <strain evidence="2 3">DSM 45537</strain>
    </source>
</reference>